<dbReference type="InterPro" id="IPR024079">
    <property type="entry name" value="MetalloPept_cat_dom_sf"/>
</dbReference>
<dbReference type="AlphaFoldDB" id="A0A1H9KV28"/>
<organism evidence="2 3">
    <name type="scientific">Neolewinella agarilytica</name>
    <dbReference type="NCBI Taxonomy" id="478744"/>
    <lineage>
        <taxon>Bacteria</taxon>
        <taxon>Pseudomonadati</taxon>
        <taxon>Bacteroidota</taxon>
        <taxon>Saprospiria</taxon>
        <taxon>Saprospirales</taxon>
        <taxon>Lewinellaceae</taxon>
        <taxon>Neolewinella</taxon>
    </lineage>
</organism>
<proteinExistence type="predicted"/>
<dbReference type="NCBIfam" id="TIGR04183">
    <property type="entry name" value="Por_Secre_tail"/>
    <property type="match status" value="1"/>
</dbReference>
<evidence type="ECO:0000256" key="1">
    <source>
        <dbReference type="SAM" id="SignalP"/>
    </source>
</evidence>
<gene>
    <name evidence="2" type="ORF">SAMN05444359_1225</name>
</gene>
<dbReference type="EMBL" id="FOFB01000022">
    <property type="protein sequence ID" value="SER03071.1"/>
    <property type="molecule type" value="Genomic_DNA"/>
</dbReference>
<evidence type="ECO:0000313" key="3">
    <source>
        <dbReference type="Proteomes" id="UP000199021"/>
    </source>
</evidence>
<feature type="chain" id="PRO_5011623181" evidence="1">
    <location>
        <begin position="23"/>
        <end position="506"/>
    </location>
</feature>
<dbReference type="Gene3D" id="3.40.390.10">
    <property type="entry name" value="Collagenase (Catalytic Domain)"/>
    <property type="match status" value="1"/>
</dbReference>
<dbReference type="SUPFAM" id="SSF49265">
    <property type="entry name" value="Fibronectin type III"/>
    <property type="match status" value="1"/>
</dbReference>
<dbReference type="GO" id="GO:0008237">
    <property type="term" value="F:metallopeptidase activity"/>
    <property type="evidence" value="ECO:0007669"/>
    <property type="project" value="InterPro"/>
</dbReference>
<dbReference type="STRING" id="478744.SAMN05444359_1225"/>
<dbReference type="InterPro" id="IPR013783">
    <property type="entry name" value="Ig-like_fold"/>
</dbReference>
<dbReference type="InterPro" id="IPR026444">
    <property type="entry name" value="Secre_tail"/>
</dbReference>
<keyword evidence="3" id="KW-1185">Reference proteome</keyword>
<keyword evidence="1" id="KW-0732">Signal</keyword>
<protein>
    <submittedName>
        <fullName evidence="2">Por secretion system C-terminal sorting domain-containing protein</fullName>
    </submittedName>
</protein>
<sequence>MKSFRFALVTLLLLTVMLPLSAQNFSGDRYCLTQEKSEWLIRYQAGEIPPVPKSAMTQYVPMSVKFVGDSDGSGYVNPTTFLTSMLLLNDDFREMNIQFYIDGDIEYINNSTYNDHTFTQGRQMMGRYNVRNKFNTYVVENPAGACGYYSPSGDAIALGKNCLGTGDRTWSHEVGHYFSLPHTFYGWEAVELIDNIELTERAQEFNFYNGRNVPVEKADSSNCAEAADGFCDTPPDYLMERWQCTNQGFYQDSLTDPDSTRFAVPASNIMSYANDRCVNSFSEEQKAAMMTNLEGRIGLADGAGAGAVAANVDDLQLELPEDNATLPNSDFVQLTWNSVPNADFYVVQLNRSSNFNGSVSISLMVADTFAIIDEGLAAESRYYWRVRPVNRFLVDSEFGEVWRFRNGEFPVATIDAALNAAITVAPNPVGGGSELRIDGRDLGQGGDLNYELIDATGRTLLAREKLNVTASGFSERIPTAGLPAGIYFLRIRLNEKLVTRRVLVRP</sequence>
<dbReference type="OrthoDB" id="1041092at2"/>
<dbReference type="Gene3D" id="2.60.40.10">
    <property type="entry name" value="Immunoglobulins"/>
    <property type="match status" value="1"/>
</dbReference>
<name>A0A1H9KV28_9BACT</name>
<accession>A0A1H9KV28</accession>
<dbReference type="Proteomes" id="UP000199021">
    <property type="component" value="Unassembled WGS sequence"/>
</dbReference>
<evidence type="ECO:0000313" key="2">
    <source>
        <dbReference type="EMBL" id="SER03071.1"/>
    </source>
</evidence>
<reference evidence="3" key="1">
    <citation type="submission" date="2016-10" db="EMBL/GenBank/DDBJ databases">
        <authorList>
            <person name="Varghese N."/>
            <person name="Submissions S."/>
        </authorList>
    </citation>
    <scope>NUCLEOTIDE SEQUENCE [LARGE SCALE GENOMIC DNA]</scope>
    <source>
        <strain evidence="3">DSM 24740</strain>
    </source>
</reference>
<dbReference type="SUPFAM" id="SSF55486">
    <property type="entry name" value="Metalloproteases ('zincins'), catalytic domain"/>
    <property type="match status" value="1"/>
</dbReference>
<feature type="signal peptide" evidence="1">
    <location>
        <begin position="1"/>
        <end position="22"/>
    </location>
</feature>
<dbReference type="InParanoid" id="A0A1H9KV28"/>
<dbReference type="InterPro" id="IPR036116">
    <property type="entry name" value="FN3_sf"/>
</dbReference>